<accession>A0A0P9DYC8</accession>
<evidence type="ECO:0000256" key="1">
    <source>
        <dbReference type="SAM" id="Phobius"/>
    </source>
</evidence>
<dbReference type="EMBL" id="LJCR01000004">
    <property type="protein sequence ID" value="KPV54969.1"/>
    <property type="molecule type" value="Genomic_DNA"/>
</dbReference>
<proteinExistence type="predicted"/>
<evidence type="ECO:0000259" key="2">
    <source>
        <dbReference type="Pfam" id="PF09851"/>
    </source>
</evidence>
<organism evidence="3 4">
    <name type="scientific">Kouleothrix aurantiaca</name>
    <dbReference type="NCBI Taxonomy" id="186479"/>
    <lineage>
        <taxon>Bacteria</taxon>
        <taxon>Bacillati</taxon>
        <taxon>Chloroflexota</taxon>
        <taxon>Chloroflexia</taxon>
        <taxon>Chloroflexales</taxon>
        <taxon>Roseiflexineae</taxon>
        <taxon>Roseiflexaceae</taxon>
        <taxon>Kouleothrix</taxon>
    </lineage>
</organism>
<dbReference type="AlphaFoldDB" id="A0A0P9DYC8"/>
<name>A0A0P9DYC8_9CHLR</name>
<feature type="transmembrane region" description="Helical" evidence="1">
    <location>
        <begin position="12"/>
        <end position="34"/>
    </location>
</feature>
<feature type="domain" description="SHOCT" evidence="2">
    <location>
        <begin position="48"/>
        <end position="74"/>
    </location>
</feature>
<keyword evidence="1" id="KW-1133">Transmembrane helix</keyword>
<gene>
    <name evidence="3" type="ORF">SE17_00510</name>
</gene>
<keyword evidence="4" id="KW-1185">Reference proteome</keyword>
<evidence type="ECO:0000313" key="4">
    <source>
        <dbReference type="Proteomes" id="UP000050509"/>
    </source>
</evidence>
<keyword evidence="1" id="KW-0472">Membrane</keyword>
<reference evidence="3 4" key="1">
    <citation type="submission" date="2015-09" db="EMBL/GenBank/DDBJ databases">
        <title>Draft genome sequence of Kouleothrix aurantiaca JCM 19913.</title>
        <authorList>
            <person name="Hemp J."/>
        </authorList>
    </citation>
    <scope>NUCLEOTIDE SEQUENCE [LARGE SCALE GENOMIC DNA]</scope>
    <source>
        <strain evidence="3 4">COM-B</strain>
    </source>
</reference>
<comment type="caution">
    <text evidence="3">The sequence shown here is derived from an EMBL/GenBank/DDBJ whole genome shotgun (WGS) entry which is preliminary data.</text>
</comment>
<dbReference type="Proteomes" id="UP000050509">
    <property type="component" value="Unassembled WGS sequence"/>
</dbReference>
<sequence>MMGGYGLMAGFGWLGMLVMALFWIGVIVLIVWGLTHVFSTQQPGAELDAEEILKQRYARGEISHTEFVQAREALR</sequence>
<dbReference type="Pfam" id="PF09851">
    <property type="entry name" value="SHOCT"/>
    <property type="match status" value="1"/>
</dbReference>
<evidence type="ECO:0000313" key="3">
    <source>
        <dbReference type="EMBL" id="KPV54969.1"/>
    </source>
</evidence>
<protein>
    <recommendedName>
        <fullName evidence="2">SHOCT domain-containing protein</fullName>
    </recommendedName>
</protein>
<keyword evidence="1" id="KW-0812">Transmembrane</keyword>
<dbReference type="InterPro" id="IPR018649">
    <property type="entry name" value="SHOCT"/>
</dbReference>